<dbReference type="PANTHER" id="PTHR20855:SF3">
    <property type="entry name" value="LD03007P"/>
    <property type="match status" value="1"/>
</dbReference>
<evidence type="ECO:0000256" key="5">
    <source>
        <dbReference type="ARBA" id="ARBA00023136"/>
    </source>
</evidence>
<dbReference type="AlphaFoldDB" id="A0A4V3SD32"/>
<feature type="transmembrane region" description="Helical" evidence="7">
    <location>
        <begin position="149"/>
        <end position="169"/>
    </location>
</feature>
<feature type="binding site" evidence="6">
    <location>
        <position position="202"/>
    </location>
    <ligand>
        <name>Zn(2+)</name>
        <dbReference type="ChEBI" id="CHEBI:29105"/>
    </ligand>
</feature>
<evidence type="ECO:0000313" key="9">
    <source>
        <dbReference type="Proteomes" id="UP000308267"/>
    </source>
</evidence>
<dbReference type="Pfam" id="PF03006">
    <property type="entry name" value="HlyIII"/>
    <property type="match status" value="1"/>
</dbReference>
<feature type="transmembrane region" description="Helical" evidence="7">
    <location>
        <begin position="119"/>
        <end position="142"/>
    </location>
</feature>
<feature type="transmembrane region" description="Helical" evidence="7">
    <location>
        <begin position="175"/>
        <end position="192"/>
    </location>
</feature>
<keyword evidence="9" id="KW-1185">Reference proteome</keyword>
<comment type="caution">
    <text evidence="8">The sequence shown here is derived from an EMBL/GenBank/DDBJ whole genome shotgun (WGS) entry which is preliminary data.</text>
</comment>
<dbReference type="PANTHER" id="PTHR20855">
    <property type="entry name" value="ADIPOR/PROGESTIN RECEPTOR-RELATED"/>
    <property type="match status" value="1"/>
</dbReference>
<dbReference type="OrthoDB" id="186812at2759"/>
<keyword evidence="6" id="KW-0479">Metal-binding</keyword>
<dbReference type="Proteomes" id="UP000308267">
    <property type="component" value="Unassembled WGS sequence"/>
</dbReference>
<keyword evidence="3 7" id="KW-0812">Transmembrane</keyword>
<keyword evidence="6" id="KW-0862">Zinc</keyword>
<dbReference type="EMBL" id="SJOL01008988">
    <property type="protein sequence ID" value="TGZ59122.1"/>
    <property type="molecule type" value="Genomic_DNA"/>
</dbReference>
<evidence type="ECO:0000256" key="1">
    <source>
        <dbReference type="ARBA" id="ARBA00004141"/>
    </source>
</evidence>
<comment type="subcellular location">
    <subcellularLocation>
        <location evidence="1">Membrane</location>
        <topology evidence="1">Multi-pass membrane protein</topology>
    </subcellularLocation>
</comment>
<feature type="binding site" evidence="6">
    <location>
        <position position="77"/>
    </location>
    <ligand>
        <name>Zn(2+)</name>
        <dbReference type="ChEBI" id="CHEBI:29105"/>
    </ligand>
</feature>
<keyword evidence="5 7" id="KW-0472">Membrane</keyword>
<dbReference type="EMBL" id="SJOL01008988">
    <property type="protein sequence ID" value="TGZ59123.1"/>
    <property type="molecule type" value="Genomic_DNA"/>
</dbReference>
<proteinExistence type="inferred from homology"/>
<organism evidence="8 9">
    <name type="scientific">Opisthorchis felineus</name>
    <dbReference type="NCBI Taxonomy" id="147828"/>
    <lineage>
        <taxon>Eukaryota</taxon>
        <taxon>Metazoa</taxon>
        <taxon>Spiralia</taxon>
        <taxon>Lophotrochozoa</taxon>
        <taxon>Platyhelminthes</taxon>
        <taxon>Trematoda</taxon>
        <taxon>Digenea</taxon>
        <taxon>Opisthorchiida</taxon>
        <taxon>Opisthorchiata</taxon>
        <taxon>Opisthorchiidae</taxon>
        <taxon>Opisthorchis</taxon>
    </lineage>
</organism>
<keyword evidence="4 7" id="KW-1133">Transmembrane helix</keyword>
<gene>
    <name evidence="8" type="ORF">CRM22_009230</name>
</gene>
<dbReference type="EMBL" id="SJOL01008988">
    <property type="protein sequence ID" value="TGZ59124.1"/>
    <property type="molecule type" value="Genomic_DNA"/>
</dbReference>
<evidence type="ECO:0000256" key="2">
    <source>
        <dbReference type="ARBA" id="ARBA00007018"/>
    </source>
</evidence>
<feature type="binding site" evidence="6">
    <location>
        <position position="206"/>
    </location>
    <ligand>
        <name>Zn(2+)</name>
        <dbReference type="ChEBI" id="CHEBI:29105"/>
    </ligand>
</feature>
<feature type="transmembrane region" description="Helical" evidence="7">
    <location>
        <begin position="204"/>
        <end position="226"/>
    </location>
</feature>
<protein>
    <recommendedName>
        <fullName evidence="10">Monocyte to macrophage differentiation protein</fullName>
    </recommendedName>
</protein>
<evidence type="ECO:0008006" key="10">
    <source>
        <dbReference type="Google" id="ProtNLM"/>
    </source>
</evidence>
<dbReference type="GO" id="GO:0046872">
    <property type="term" value="F:metal ion binding"/>
    <property type="evidence" value="ECO:0007669"/>
    <property type="project" value="UniProtKB-KW"/>
</dbReference>
<reference evidence="8 9" key="1">
    <citation type="journal article" date="2019" name="BMC Genomics">
        <title>New insights from Opisthorchis felineus genome: update on genomics of the epidemiologically important liver flukes.</title>
        <authorList>
            <person name="Ershov N.I."/>
            <person name="Mordvinov V.A."/>
            <person name="Prokhortchouk E.B."/>
            <person name="Pakharukova M.Y."/>
            <person name="Gunbin K.V."/>
            <person name="Ustyantsev K."/>
            <person name="Genaev M.A."/>
            <person name="Blinov A.G."/>
            <person name="Mazur A."/>
            <person name="Boulygina E."/>
            <person name="Tsygankova S."/>
            <person name="Khrameeva E."/>
            <person name="Chekanov N."/>
            <person name="Fan G."/>
            <person name="Xiao A."/>
            <person name="Zhang H."/>
            <person name="Xu X."/>
            <person name="Yang H."/>
            <person name="Solovyev V."/>
            <person name="Lee S.M."/>
            <person name="Liu X."/>
            <person name="Afonnikov D.A."/>
            <person name="Skryabin K.G."/>
        </authorList>
    </citation>
    <scope>NUCLEOTIDE SEQUENCE [LARGE SCALE GENOMIC DNA]</scope>
    <source>
        <strain evidence="8">AK-0245</strain>
        <tissue evidence="8">Whole organism</tissue>
    </source>
</reference>
<evidence type="ECO:0000313" key="8">
    <source>
        <dbReference type="EMBL" id="TGZ59124.1"/>
    </source>
</evidence>
<dbReference type="InterPro" id="IPR004254">
    <property type="entry name" value="AdipoR/HlyIII-related"/>
</dbReference>
<evidence type="ECO:0000256" key="3">
    <source>
        <dbReference type="ARBA" id="ARBA00022692"/>
    </source>
</evidence>
<evidence type="ECO:0000256" key="6">
    <source>
        <dbReference type="PIRSR" id="PIRSR604254-1"/>
    </source>
</evidence>
<evidence type="ECO:0000256" key="4">
    <source>
        <dbReference type="ARBA" id="ARBA00022989"/>
    </source>
</evidence>
<sequence length="227" mass="25851">MGRNIRWKNTPAPPGMAYCPTTLEHVANCATHLPWIPVSMFGLQRLYSKSTNQIELSSAIVYGMAVVCLFLTSSAFHVCSLLSHNSRIRVILHKCDRVVIYIFIAASYTPWLVLRDFHASWGLFTLWLVWIGALLGSVFQCIYHERCKWLELLFYLVVAVCPACTVFYMHEWSGIPLMLTGGLIYSFGIVFYKMDGRIPMAHAIWHCFVFVGAYLHFLAVDSFLILG</sequence>
<accession>A0A4V3SD32</accession>
<dbReference type="GO" id="GO:0016020">
    <property type="term" value="C:membrane"/>
    <property type="evidence" value="ECO:0007669"/>
    <property type="project" value="UniProtKB-SubCell"/>
</dbReference>
<comment type="similarity">
    <text evidence="2">Belongs to the ADIPOR family.</text>
</comment>
<feature type="transmembrane region" description="Helical" evidence="7">
    <location>
        <begin position="59"/>
        <end position="83"/>
    </location>
</feature>
<name>A0A4V3SD32_OPIFE</name>
<evidence type="ECO:0000256" key="7">
    <source>
        <dbReference type="SAM" id="Phobius"/>
    </source>
</evidence>
<dbReference type="STRING" id="147828.A0A4V3SD32"/>